<dbReference type="InterPro" id="IPR000873">
    <property type="entry name" value="AMP-dep_synth/lig_dom"/>
</dbReference>
<dbReference type="InterPro" id="IPR045851">
    <property type="entry name" value="AMP-bd_C_sf"/>
</dbReference>
<evidence type="ECO:0000256" key="3">
    <source>
        <dbReference type="ARBA" id="ARBA00022832"/>
    </source>
</evidence>
<dbReference type="AlphaFoldDB" id="A0A429MK45"/>
<evidence type="ECO:0000259" key="6">
    <source>
        <dbReference type="Pfam" id="PF13193"/>
    </source>
</evidence>
<dbReference type="GO" id="GO:0016874">
    <property type="term" value="F:ligase activity"/>
    <property type="evidence" value="ECO:0007669"/>
    <property type="project" value="UniProtKB-KW"/>
</dbReference>
<dbReference type="PANTHER" id="PTHR43859:SF4">
    <property type="entry name" value="BUTANOATE--COA LIGASE AAE1-RELATED"/>
    <property type="match status" value="1"/>
</dbReference>
<accession>A0A429MK45</accession>
<comment type="similarity">
    <text evidence="1">Belongs to the ATP-dependent AMP-binding enzyme family.</text>
</comment>
<dbReference type="InterPro" id="IPR042099">
    <property type="entry name" value="ANL_N_sf"/>
</dbReference>
<gene>
    <name evidence="7" type="ORF">EA686_20950</name>
</gene>
<organism evidence="7 8">
    <name type="scientific">Acinetobacter baumannii</name>
    <dbReference type="NCBI Taxonomy" id="470"/>
    <lineage>
        <taxon>Bacteria</taxon>
        <taxon>Pseudomonadati</taxon>
        <taxon>Pseudomonadota</taxon>
        <taxon>Gammaproteobacteria</taxon>
        <taxon>Moraxellales</taxon>
        <taxon>Moraxellaceae</taxon>
        <taxon>Acinetobacter</taxon>
        <taxon>Acinetobacter calcoaceticus/baumannii complex</taxon>
    </lineage>
</organism>
<evidence type="ECO:0000256" key="1">
    <source>
        <dbReference type="ARBA" id="ARBA00006432"/>
    </source>
</evidence>
<dbReference type="Gene3D" id="3.30.300.30">
    <property type="match status" value="1"/>
</dbReference>
<dbReference type="FunFam" id="3.30.300.30:FF:000008">
    <property type="entry name" value="2,3-dihydroxybenzoate-AMP ligase"/>
    <property type="match status" value="1"/>
</dbReference>
<feature type="domain" description="AMP-binding enzyme C-terminal" evidence="6">
    <location>
        <begin position="157"/>
        <end position="231"/>
    </location>
</feature>
<dbReference type="SUPFAM" id="SSF56801">
    <property type="entry name" value="Acetyl-CoA synthetase-like"/>
    <property type="match status" value="1"/>
</dbReference>
<dbReference type="Pfam" id="PF00501">
    <property type="entry name" value="AMP-binding"/>
    <property type="match status" value="1"/>
</dbReference>
<feature type="domain" description="AMP-dependent synthetase/ligase" evidence="5">
    <location>
        <begin position="5"/>
        <end position="107"/>
    </location>
</feature>
<dbReference type="Proteomes" id="UP000280073">
    <property type="component" value="Unassembled WGS sequence"/>
</dbReference>
<protein>
    <submittedName>
        <fullName evidence="7">Acyl-CoA synthetase</fullName>
    </submittedName>
</protein>
<reference evidence="7 8" key="1">
    <citation type="submission" date="2018-10" db="EMBL/GenBank/DDBJ databases">
        <title>GWAS and RNA-Seq identify cryptic mechanisms of antimicrobial resistance in Acinetobacter baumannii.</title>
        <authorList>
            <person name="Sahl J.W."/>
        </authorList>
    </citation>
    <scope>NUCLEOTIDE SEQUENCE [LARGE SCALE GENOMIC DNA]</scope>
    <source>
        <strain evidence="7 8">TG28175</strain>
    </source>
</reference>
<dbReference type="PANTHER" id="PTHR43859">
    <property type="entry name" value="ACYL-ACTIVATING ENZYME"/>
    <property type="match status" value="1"/>
</dbReference>
<dbReference type="Gene3D" id="3.40.50.12780">
    <property type="entry name" value="N-terminal domain of ligase-like"/>
    <property type="match status" value="1"/>
</dbReference>
<dbReference type="EMBL" id="RFDI01001426">
    <property type="protein sequence ID" value="RSR43497.1"/>
    <property type="molecule type" value="Genomic_DNA"/>
</dbReference>
<proteinExistence type="inferred from homology"/>
<dbReference type="InterPro" id="IPR025110">
    <property type="entry name" value="AMP-bd_C"/>
</dbReference>
<evidence type="ECO:0000256" key="4">
    <source>
        <dbReference type="ARBA" id="ARBA00023098"/>
    </source>
</evidence>
<keyword evidence="3" id="KW-0276">Fatty acid metabolism</keyword>
<comment type="caution">
    <text evidence="7">The sequence shown here is derived from an EMBL/GenBank/DDBJ whole genome shotgun (WGS) entry which is preliminary data.</text>
</comment>
<dbReference type="Pfam" id="PF13193">
    <property type="entry name" value="AMP-binding_C"/>
    <property type="match status" value="1"/>
</dbReference>
<name>A0A429MK45_ACIBA</name>
<keyword evidence="4" id="KW-0443">Lipid metabolism</keyword>
<evidence type="ECO:0000259" key="5">
    <source>
        <dbReference type="Pfam" id="PF00501"/>
    </source>
</evidence>
<evidence type="ECO:0000313" key="7">
    <source>
        <dbReference type="EMBL" id="RSR43497.1"/>
    </source>
</evidence>
<keyword evidence="2" id="KW-0436">Ligase</keyword>
<evidence type="ECO:0000313" key="8">
    <source>
        <dbReference type="Proteomes" id="UP000280073"/>
    </source>
</evidence>
<evidence type="ECO:0000256" key="2">
    <source>
        <dbReference type="ARBA" id="ARBA00022598"/>
    </source>
</evidence>
<sequence length="245" mass="26903">HHVEVMVAGAAPPVAVIEGMRNIGINVNHVYGLTETYGPSALCASQAGWSDLSITEQAQLHSRQGVPYPLQDSMRVLNPETMQPVPNDGETMGEIMFRGNIVMKGYLKNPKATEEAFAGGWFHTGDLAVCHPDGYAKITDRSKDIIISGGENISSLEVEDVLYKHPAVLTAAVVAKPDERWQEVPCAFIELKTGASVTPEEIIEHCQKELARFKVPKDVVITEIPKTSTGKLQKFILREWAKERA</sequence>
<feature type="non-terminal residue" evidence="7">
    <location>
        <position position="1"/>
    </location>
</feature>
<dbReference type="GO" id="GO:0006631">
    <property type="term" value="P:fatty acid metabolic process"/>
    <property type="evidence" value="ECO:0007669"/>
    <property type="project" value="UniProtKB-KW"/>
</dbReference>